<dbReference type="GO" id="GO:0006888">
    <property type="term" value="P:endoplasmic reticulum to Golgi vesicle-mediated transport"/>
    <property type="evidence" value="ECO:0007669"/>
    <property type="project" value="TreeGrafter"/>
</dbReference>
<comment type="caution">
    <text evidence="3">The sequence shown here is derived from an EMBL/GenBank/DDBJ whole genome shotgun (WGS) entry which is preliminary data.</text>
</comment>
<dbReference type="AlphaFoldDB" id="A0A4U0U267"/>
<dbReference type="GO" id="GO:0030008">
    <property type="term" value="C:TRAPP complex"/>
    <property type="evidence" value="ECO:0007669"/>
    <property type="project" value="TreeGrafter"/>
</dbReference>
<dbReference type="CDD" id="cd14944">
    <property type="entry name" value="TRAPPC6A_Trs33"/>
    <property type="match status" value="1"/>
</dbReference>
<dbReference type="Proteomes" id="UP000308549">
    <property type="component" value="Unassembled WGS sequence"/>
</dbReference>
<gene>
    <name evidence="3" type="ORF">B0A50_03380</name>
</gene>
<dbReference type="InterPro" id="IPR037992">
    <property type="entry name" value="TRAPPC6/Trs33"/>
</dbReference>
<organism evidence="3 4">
    <name type="scientific">Salinomyces thailandicus</name>
    <dbReference type="NCBI Taxonomy" id="706561"/>
    <lineage>
        <taxon>Eukaryota</taxon>
        <taxon>Fungi</taxon>
        <taxon>Dikarya</taxon>
        <taxon>Ascomycota</taxon>
        <taxon>Pezizomycotina</taxon>
        <taxon>Dothideomycetes</taxon>
        <taxon>Dothideomycetidae</taxon>
        <taxon>Mycosphaerellales</taxon>
        <taxon>Teratosphaeriaceae</taxon>
        <taxon>Salinomyces</taxon>
    </lineage>
</organism>
<dbReference type="InterPro" id="IPR007194">
    <property type="entry name" value="TRAPP_component"/>
</dbReference>
<dbReference type="Gene3D" id="3.30.1380.20">
    <property type="entry name" value="Trafficking protein particle complex subunit 3"/>
    <property type="match status" value="1"/>
</dbReference>
<comment type="similarity">
    <text evidence="1">Belongs to the TRAPP small subunits family. BET3 subfamily.</text>
</comment>
<feature type="compositionally biased region" description="Basic and acidic residues" evidence="2">
    <location>
        <begin position="92"/>
        <end position="118"/>
    </location>
</feature>
<feature type="compositionally biased region" description="Polar residues" evidence="2">
    <location>
        <begin position="1"/>
        <end position="12"/>
    </location>
</feature>
<accession>A0A4U0U267</accession>
<dbReference type="PANTHER" id="PTHR12817:SF0">
    <property type="entry name" value="GEO08327P1"/>
    <property type="match status" value="1"/>
</dbReference>
<feature type="region of interest" description="Disordered" evidence="2">
    <location>
        <begin position="1"/>
        <end position="20"/>
    </location>
</feature>
<dbReference type="GO" id="GO:0005802">
    <property type="term" value="C:trans-Golgi network"/>
    <property type="evidence" value="ECO:0007669"/>
    <property type="project" value="TreeGrafter"/>
</dbReference>
<dbReference type="PANTHER" id="PTHR12817">
    <property type="entry name" value="TRAFFICKING PROTEIN PARTICLE COMPLEX SUBUNIT 6B"/>
    <property type="match status" value="1"/>
</dbReference>
<evidence type="ECO:0000256" key="2">
    <source>
        <dbReference type="SAM" id="MobiDB-lite"/>
    </source>
</evidence>
<dbReference type="InterPro" id="IPR024096">
    <property type="entry name" value="NO_sig/Golgi_transp_ligand-bd"/>
</dbReference>
<evidence type="ECO:0000313" key="4">
    <source>
        <dbReference type="Proteomes" id="UP000308549"/>
    </source>
</evidence>
<reference evidence="3 4" key="1">
    <citation type="submission" date="2017-03" db="EMBL/GenBank/DDBJ databases">
        <title>Genomes of endolithic fungi from Antarctica.</title>
        <authorList>
            <person name="Coleine C."/>
            <person name="Masonjones S."/>
            <person name="Stajich J.E."/>
        </authorList>
    </citation>
    <scope>NUCLEOTIDE SEQUENCE [LARGE SCALE GENOMIC DNA]</scope>
    <source>
        <strain evidence="3 4">CCFEE 6315</strain>
    </source>
</reference>
<dbReference type="EMBL" id="NAJL01000016">
    <property type="protein sequence ID" value="TKA28968.1"/>
    <property type="molecule type" value="Genomic_DNA"/>
</dbReference>
<dbReference type="GO" id="GO:0005801">
    <property type="term" value="C:cis-Golgi network"/>
    <property type="evidence" value="ECO:0007669"/>
    <property type="project" value="TreeGrafter"/>
</dbReference>
<evidence type="ECO:0000313" key="3">
    <source>
        <dbReference type="EMBL" id="TKA28968.1"/>
    </source>
</evidence>
<dbReference type="OrthoDB" id="941624at2759"/>
<proteinExistence type="inferred from homology"/>
<protein>
    <recommendedName>
        <fullName evidence="5">Trafficking protein particle complex subunit 6B</fullName>
    </recommendedName>
</protein>
<dbReference type="SUPFAM" id="SSF111126">
    <property type="entry name" value="Ligand-binding domain in the NO signalling and Golgi transport"/>
    <property type="match status" value="1"/>
</dbReference>
<keyword evidence="4" id="KW-1185">Reference proteome</keyword>
<evidence type="ECO:0008006" key="5">
    <source>
        <dbReference type="Google" id="ProtNLM"/>
    </source>
</evidence>
<evidence type="ECO:0000256" key="1">
    <source>
        <dbReference type="ARBA" id="ARBA00006218"/>
    </source>
</evidence>
<dbReference type="Pfam" id="PF04051">
    <property type="entry name" value="TRAPP"/>
    <property type="match status" value="1"/>
</dbReference>
<feature type="region of interest" description="Disordered" evidence="2">
    <location>
        <begin position="71"/>
        <end position="126"/>
    </location>
</feature>
<name>A0A4U0U267_9PEZI</name>
<sequence length="278" mass="30280">MSRQPHQQQGTPANIDLADTNDPLNPKVAASALDFLLIELVPLAQRITEQLLAREQVLLDEYRRSRIFGRRGSKTARKDKVQGEEGGAAEDGGGKAEEGKEEGEGREGEGEKRKEGGGKAETGSVMTSIGFPVMGEGVREGVLARLDGMGYRVGQGLAERFTLNTPRPTNPLEAIKFICKDLWLLVFRKQIDNLKTNHRGIFVLTDTRFQPISRMSIDRRAGPKAAEEAMARAVTYLYFPCGVIRGALMGLGVEATVEASASELPIATFQIKTKGAKP</sequence>